<accession>A0A369UY22</accession>
<comment type="caution">
    <text evidence="1">The sequence shown here is derived from an EMBL/GenBank/DDBJ whole genome shotgun (WGS) entry which is preliminary data.</text>
</comment>
<dbReference type="AlphaFoldDB" id="A0A369UY22"/>
<dbReference type="Pfam" id="PF00702">
    <property type="entry name" value="Hydrolase"/>
    <property type="match status" value="1"/>
</dbReference>
<name>A0A369UY22_9ACTN</name>
<organism evidence="1 2">
    <name type="scientific">Streptomyces parvulus</name>
    <dbReference type="NCBI Taxonomy" id="146923"/>
    <lineage>
        <taxon>Bacteria</taxon>
        <taxon>Bacillati</taxon>
        <taxon>Actinomycetota</taxon>
        <taxon>Actinomycetes</taxon>
        <taxon>Kitasatosporales</taxon>
        <taxon>Streptomycetaceae</taxon>
        <taxon>Streptomyces</taxon>
    </lineage>
</organism>
<dbReference type="CDD" id="cd01427">
    <property type="entry name" value="HAD_like"/>
    <property type="match status" value="1"/>
</dbReference>
<gene>
    <name evidence="1" type="ORF">DVZ84_30130</name>
</gene>
<dbReference type="InterPro" id="IPR023214">
    <property type="entry name" value="HAD_sf"/>
</dbReference>
<dbReference type="InterPro" id="IPR006439">
    <property type="entry name" value="HAD-SF_hydro_IA"/>
</dbReference>
<dbReference type="RefSeq" id="WP_114531954.1">
    <property type="nucleotide sequence ID" value="NZ_JBIVML010000004.1"/>
</dbReference>
<dbReference type="PANTHER" id="PTHR43434:SF1">
    <property type="entry name" value="PHOSPHOGLYCOLATE PHOSPHATASE"/>
    <property type="match status" value="1"/>
</dbReference>
<dbReference type="InterPro" id="IPR050155">
    <property type="entry name" value="HAD-like_hydrolase_sf"/>
</dbReference>
<dbReference type="GO" id="GO:0008967">
    <property type="term" value="F:phosphoglycolate phosphatase activity"/>
    <property type="evidence" value="ECO:0007669"/>
    <property type="project" value="TreeGrafter"/>
</dbReference>
<dbReference type="Proteomes" id="UP000253742">
    <property type="component" value="Unassembled WGS sequence"/>
</dbReference>
<dbReference type="OrthoDB" id="4547358at2"/>
<dbReference type="SUPFAM" id="SSF56784">
    <property type="entry name" value="HAD-like"/>
    <property type="match status" value="1"/>
</dbReference>
<dbReference type="NCBIfam" id="TIGR01549">
    <property type="entry name" value="HAD-SF-IA-v1"/>
    <property type="match status" value="1"/>
</dbReference>
<dbReference type="Gene3D" id="3.40.50.1000">
    <property type="entry name" value="HAD superfamily/HAD-like"/>
    <property type="match status" value="1"/>
</dbReference>
<protein>
    <submittedName>
        <fullName evidence="1">HAD family hydrolase</fullName>
    </submittedName>
</protein>
<keyword evidence="1" id="KW-0378">Hydrolase</keyword>
<dbReference type="InterPro" id="IPR036412">
    <property type="entry name" value="HAD-like_sf"/>
</dbReference>
<sequence length="251" mass="27543">MGKAIDGTAELSALLRPVRAVLFDFDGPVCDLFGGASTADVADRIKVESRRHWNSLDPDVSTCDDSHGILRPLREMYERRPKNELSPMPLALAEDIVTALEMEIVRSAAPAPEFTALVDALADLDVRMVIVSNNAEAPIRDYLERRGVSDRFEAVCGRDPRDARLMKPHPDCVHRALAQLALPADACLLVGDQLTDLTAARRAGTPFLGFTRDEVRAKEMRHLGAAAVLRSHLPLIRAARALADARAHRSR</sequence>
<evidence type="ECO:0000313" key="1">
    <source>
        <dbReference type="EMBL" id="RDD85377.1"/>
    </source>
</evidence>
<dbReference type="PANTHER" id="PTHR43434">
    <property type="entry name" value="PHOSPHOGLYCOLATE PHOSPHATASE"/>
    <property type="match status" value="1"/>
</dbReference>
<evidence type="ECO:0000313" key="2">
    <source>
        <dbReference type="Proteomes" id="UP000253742"/>
    </source>
</evidence>
<dbReference type="GO" id="GO:0005829">
    <property type="term" value="C:cytosol"/>
    <property type="evidence" value="ECO:0007669"/>
    <property type="project" value="TreeGrafter"/>
</dbReference>
<dbReference type="Gene3D" id="1.10.150.240">
    <property type="entry name" value="Putative phosphatase, domain 2"/>
    <property type="match status" value="1"/>
</dbReference>
<proteinExistence type="predicted"/>
<dbReference type="InterPro" id="IPR023198">
    <property type="entry name" value="PGP-like_dom2"/>
</dbReference>
<dbReference type="SFLD" id="SFLDG01129">
    <property type="entry name" value="C1.5:_HAD__Beta-PGM__Phosphata"/>
    <property type="match status" value="1"/>
</dbReference>
<dbReference type="EMBL" id="QQBH01000027">
    <property type="protein sequence ID" value="RDD85377.1"/>
    <property type="molecule type" value="Genomic_DNA"/>
</dbReference>
<reference evidence="1 2" key="1">
    <citation type="submission" date="2018-07" db="EMBL/GenBank/DDBJ databases">
        <title>Genome guided investigation of antibiotics producing actinomycetales strain isolated from a Macau mangrove ecosystem.</title>
        <authorList>
            <person name="Hu D."/>
        </authorList>
    </citation>
    <scope>NUCLEOTIDE SEQUENCE [LARGE SCALE GENOMIC DNA]</scope>
    <source>
        <strain evidence="1 2">2297</strain>
    </source>
</reference>
<dbReference type="GO" id="GO:0006281">
    <property type="term" value="P:DNA repair"/>
    <property type="evidence" value="ECO:0007669"/>
    <property type="project" value="TreeGrafter"/>
</dbReference>
<dbReference type="SFLD" id="SFLDS00003">
    <property type="entry name" value="Haloacid_Dehalogenase"/>
    <property type="match status" value="1"/>
</dbReference>